<keyword evidence="2" id="KW-1185">Reference proteome</keyword>
<dbReference type="Proteomes" id="UP000789706">
    <property type="component" value="Unassembled WGS sequence"/>
</dbReference>
<dbReference type="EMBL" id="CAJVPK010000291">
    <property type="protein sequence ID" value="CAG8489814.1"/>
    <property type="molecule type" value="Genomic_DNA"/>
</dbReference>
<evidence type="ECO:0000313" key="2">
    <source>
        <dbReference type="Proteomes" id="UP000789706"/>
    </source>
</evidence>
<dbReference type="AlphaFoldDB" id="A0A9N8WMQ4"/>
<evidence type="ECO:0000313" key="1">
    <source>
        <dbReference type="EMBL" id="CAG8489814.1"/>
    </source>
</evidence>
<comment type="caution">
    <text evidence="1">The sequence shown here is derived from an EMBL/GenBank/DDBJ whole genome shotgun (WGS) entry which is preliminary data.</text>
</comment>
<organism evidence="1 2">
    <name type="scientific">Diversispora eburnea</name>
    <dbReference type="NCBI Taxonomy" id="1213867"/>
    <lineage>
        <taxon>Eukaryota</taxon>
        <taxon>Fungi</taxon>
        <taxon>Fungi incertae sedis</taxon>
        <taxon>Mucoromycota</taxon>
        <taxon>Glomeromycotina</taxon>
        <taxon>Glomeromycetes</taxon>
        <taxon>Diversisporales</taxon>
        <taxon>Diversisporaceae</taxon>
        <taxon>Diversispora</taxon>
    </lineage>
</organism>
<dbReference type="OrthoDB" id="2433375at2759"/>
<proteinExistence type="predicted"/>
<protein>
    <submittedName>
        <fullName evidence="1">10838_t:CDS:1</fullName>
    </submittedName>
</protein>
<gene>
    <name evidence="1" type="ORF">DEBURN_LOCUS4111</name>
</gene>
<sequence length="106" mass="11792">MTRKDKKNTTCNCCGLSLSTPQKLRQHYASNKTLCHLSVPSPNQLPQLDPEIEYLDALGLFDSSEIGESSHSEINSSSEVEREYLETLGILEPIPQFHQTDIISSG</sequence>
<feature type="non-terminal residue" evidence="1">
    <location>
        <position position="106"/>
    </location>
</feature>
<reference evidence="1" key="1">
    <citation type="submission" date="2021-06" db="EMBL/GenBank/DDBJ databases">
        <authorList>
            <person name="Kallberg Y."/>
            <person name="Tangrot J."/>
            <person name="Rosling A."/>
        </authorList>
    </citation>
    <scope>NUCLEOTIDE SEQUENCE</scope>
    <source>
        <strain evidence="1">AZ414A</strain>
    </source>
</reference>
<name>A0A9N8WMQ4_9GLOM</name>
<accession>A0A9N8WMQ4</accession>